<accession>A0ABQ9ZHZ5</accession>
<feature type="signal peptide" evidence="1">
    <location>
        <begin position="1"/>
        <end position="15"/>
    </location>
</feature>
<comment type="caution">
    <text evidence="2">The sequence shown here is derived from an EMBL/GenBank/DDBJ whole genome shotgun (WGS) entry which is preliminary data.</text>
</comment>
<dbReference type="EMBL" id="JAOYFB010000004">
    <property type="protein sequence ID" value="KAK4012536.1"/>
    <property type="molecule type" value="Genomic_DNA"/>
</dbReference>
<proteinExistence type="predicted"/>
<evidence type="ECO:0008006" key="4">
    <source>
        <dbReference type="Google" id="ProtNLM"/>
    </source>
</evidence>
<evidence type="ECO:0000313" key="2">
    <source>
        <dbReference type="EMBL" id="KAK4012536.1"/>
    </source>
</evidence>
<name>A0ABQ9ZHZ5_9CRUS</name>
<keyword evidence="1" id="KW-0732">Signal</keyword>
<organism evidence="2 3">
    <name type="scientific">Daphnia magna</name>
    <dbReference type="NCBI Taxonomy" id="35525"/>
    <lineage>
        <taxon>Eukaryota</taxon>
        <taxon>Metazoa</taxon>
        <taxon>Ecdysozoa</taxon>
        <taxon>Arthropoda</taxon>
        <taxon>Crustacea</taxon>
        <taxon>Branchiopoda</taxon>
        <taxon>Diplostraca</taxon>
        <taxon>Cladocera</taxon>
        <taxon>Anomopoda</taxon>
        <taxon>Daphniidae</taxon>
        <taxon>Daphnia</taxon>
    </lineage>
</organism>
<protein>
    <recommendedName>
        <fullName evidence="4">Secreted protein</fullName>
    </recommendedName>
</protein>
<reference evidence="2 3" key="1">
    <citation type="journal article" date="2023" name="Nucleic Acids Res.">
        <title>The hologenome of Daphnia magna reveals possible DNA methylation and microbiome-mediated evolution of the host genome.</title>
        <authorList>
            <person name="Chaturvedi A."/>
            <person name="Li X."/>
            <person name="Dhandapani V."/>
            <person name="Marshall H."/>
            <person name="Kissane S."/>
            <person name="Cuenca-Cambronero M."/>
            <person name="Asole G."/>
            <person name="Calvet F."/>
            <person name="Ruiz-Romero M."/>
            <person name="Marangio P."/>
            <person name="Guigo R."/>
            <person name="Rago D."/>
            <person name="Mirbahai L."/>
            <person name="Eastwood N."/>
            <person name="Colbourne J.K."/>
            <person name="Zhou J."/>
            <person name="Mallon E."/>
            <person name="Orsini L."/>
        </authorList>
    </citation>
    <scope>NUCLEOTIDE SEQUENCE [LARGE SCALE GENOMIC DNA]</scope>
    <source>
        <strain evidence="2">LRV0_1</strain>
    </source>
</reference>
<gene>
    <name evidence="2" type="ORF">OUZ56_024775</name>
</gene>
<evidence type="ECO:0000313" key="3">
    <source>
        <dbReference type="Proteomes" id="UP001234178"/>
    </source>
</evidence>
<sequence length="151" mass="17201">MLGLFILWHLRVFHSGRFLLPHLLSEKHKIQEKFNHHLRSLTGHFIGVKKLAPSPSFDSMSFIATPTLNKISGGSTCTTASVFCIHFSRLRLRRGIAFANLLNMTSSAPEIHIKRHATDRREEKTLLSSLFVCCSKFVEVNQFRGHLVSLF</sequence>
<feature type="chain" id="PRO_5046970514" description="Secreted protein" evidence="1">
    <location>
        <begin position="16"/>
        <end position="151"/>
    </location>
</feature>
<keyword evidence="3" id="KW-1185">Reference proteome</keyword>
<evidence type="ECO:0000256" key="1">
    <source>
        <dbReference type="SAM" id="SignalP"/>
    </source>
</evidence>
<dbReference type="Proteomes" id="UP001234178">
    <property type="component" value="Unassembled WGS sequence"/>
</dbReference>